<sequence length="173" mass="19101">MSFKIAISGVTGRIVLLEDFTKYADVLLAKLSRADECIWCMTTAAGDPLVRVGVFQGRYLHLSDGIVERDQNTSLWIKGSMRKIRGRAEVQTVNFAKTNESWTTIIARPGMVVQRGSIIGETPMMVAGSSGSFIRYDELVLALIDAVMRESEELLLPLAPVQRGQRLALQATK</sequence>
<dbReference type="AlphaFoldDB" id="A0AAD4I869"/>
<accession>A0AAD4I869</accession>
<comment type="caution">
    <text evidence="1">The sequence shown here is derived from an EMBL/GenBank/DDBJ whole genome shotgun (WGS) entry which is preliminary data.</text>
</comment>
<reference evidence="1" key="1">
    <citation type="submission" date="2021-07" db="EMBL/GenBank/DDBJ databases">
        <title>Genome Resource of American Ginseng Black Spot Pathogen Alternaria panax.</title>
        <authorList>
            <person name="Qiu C."/>
            <person name="Wang W."/>
            <person name="Liu Z."/>
        </authorList>
    </citation>
    <scope>NUCLEOTIDE SEQUENCE</scope>
    <source>
        <strain evidence="1">BNCC115425</strain>
    </source>
</reference>
<name>A0AAD4I869_9PLEO</name>
<evidence type="ECO:0000313" key="2">
    <source>
        <dbReference type="Proteomes" id="UP001199106"/>
    </source>
</evidence>
<dbReference type="Proteomes" id="UP001199106">
    <property type="component" value="Unassembled WGS sequence"/>
</dbReference>
<keyword evidence="2" id="KW-1185">Reference proteome</keyword>
<dbReference type="EMBL" id="JAANER010000007">
    <property type="protein sequence ID" value="KAG9187481.1"/>
    <property type="molecule type" value="Genomic_DNA"/>
</dbReference>
<organism evidence="1 2">
    <name type="scientific">Alternaria panax</name>
    <dbReference type="NCBI Taxonomy" id="48097"/>
    <lineage>
        <taxon>Eukaryota</taxon>
        <taxon>Fungi</taxon>
        <taxon>Dikarya</taxon>
        <taxon>Ascomycota</taxon>
        <taxon>Pezizomycotina</taxon>
        <taxon>Dothideomycetes</taxon>
        <taxon>Pleosporomycetidae</taxon>
        <taxon>Pleosporales</taxon>
        <taxon>Pleosporineae</taxon>
        <taxon>Pleosporaceae</taxon>
        <taxon>Alternaria</taxon>
        <taxon>Alternaria sect. Panax</taxon>
    </lineage>
</organism>
<gene>
    <name evidence="1" type="ORF">G6011_05352</name>
</gene>
<evidence type="ECO:0000313" key="1">
    <source>
        <dbReference type="EMBL" id="KAG9187481.1"/>
    </source>
</evidence>
<proteinExistence type="predicted"/>
<protein>
    <submittedName>
        <fullName evidence="1">Uncharacterized protein</fullName>
    </submittedName>
</protein>